<dbReference type="PANTHER" id="PTHR14359:SF6">
    <property type="entry name" value="PHOSPHOPANTOTHENOYLCYSTEINE DECARBOXYLASE"/>
    <property type="match status" value="1"/>
</dbReference>
<dbReference type="Proteomes" id="UP001473302">
    <property type="component" value="Unassembled WGS sequence"/>
</dbReference>
<feature type="domain" description="Flavoprotein" evidence="3">
    <location>
        <begin position="3"/>
        <end position="147"/>
    </location>
</feature>
<evidence type="ECO:0000256" key="1">
    <source>
        <dbReference type="ARBA" id="ARBA00022993"/>
    </source>
</evidence>
<evidence type="ECO:0000259" key="3">
    <source>
        <dbReference type="Pfam" id="PF02441"/>
    </source>
</evidence>
<proteinExistence type="inferred from homology"/>
<comment type="caution">
    <text evidence="4">The sequence shown here is derived from an EMBL/GenBank/DDBJ whole genome shotgun (WGS) entry which is preliminary data.</text>
</comment>
<evidence type="ECO:0000313" key="4">
    <source>
        <dbReference type="EMBL" id="GAA5808720.1"/>
    </source>
</evidence>
<dbReference type="EMBL" id="BAABUK010000003">
    <property type="protein sequence ID" value="GAA5808720.1"/>
    <property type="molecule type" value="Genomic_DNA"/>
</dbReference>
<keyword evidence="1" id="KW-0173">Coenzyme A biosynthesis</keyword>
<protein>
    <recommendedName>
        <fullName evidence="3">Flavoprotein domain-containing protein</fullName>
    </recommendedName>
</protein>
<dbReference type="SUPFAM" id="SSF52507">
    <property type="entry name" value="Homo-oligomeric flavin-containing Cys decarboxylases, HFCD"/>
    <property type="match status" value="1"/>
</dbReference>
<dbReference type="Gene3D" id="3.40.50.1950">
    <property type="entry name" value="Flavin prenyltransferase-like"/>
    <property type="match status" value="2"/>
</dbReference>
<reference evidence="4 5" key="1">
    <citation type="submission" date="2024-04" db="EMBL/GenBank/DDBJ databases">
        <title>genome sequences of Mucor flavus KT1a and Helicostylum pulchrum KT1b strains isolated from the surface of a dry-aged beef.</title>
        <authorList>
            <person name="Toyotome T."/>
            <person name="Hosono M."/>
            <person name="Torimaru M."/>
            <person name="Fukuda K."/>
            <person name="Mikami N."/>
        </authorList>
    </citation>
    <scope>NUCLEOTIDE SEQUENCE [LARGE SCALE GENOMIC DNA]</scope>
    <source>
        <strain evidence="4 5">KT1a</strain>
    </source>
</reference>
<dbReference type="InterPro" id="IPR036551">
    <property type="entry name" value="Flavin_trans-like"/>
</dbReference>
<sequence length="151" mass="16478">MPNILIGATGSVAAVKIPILVDLLQKVPNVNVKVILTESAYFFLRNWADIMVIAPLDANTLGKIANGLCDNLLTCALRAWDMNKTIIACPAMNTSMWNHPLTAIHMRILQDTLGFKIIDPISKKLACGDTGIGAMAEATYISDYVLNMFKQ</sequence>
<evidence type="ECO:0000313" key="5">
    <source>
        <dbReference type="Proteomes" id="UP001473302"/>
    </source>
</evidence>
<dbReference type="PANTHER" id="PTHR14359">
    <property type="entry name" value="HOMO-OLIGOMERIC FLAVIN CONTAINING CYS DECARBOXYLASE FAMILY"/>
    <property type="match status" value="1"/>
</dbReference>
<gene>
    <name evidence="4" type="ORF">MFLAVUS_002115</name>
</gene>
<evidence type="ECO:0000256" key="2">
    <source>
        <dbReference type="ARBA" id="ARBA00038350"/>
    </source>
</evidence>
<dbReference type="Pfam" id="PF02441">
    <property type="entry name" value="Flavoprotein"/>
    <property type="match status" value="1"/>
</dbReference>
<accession>A0ABP9YPD7</accession>
<comment type="similarity">
    <text evidence="2">Belongs to the HFCD (homooligomeric flavin containing Cys decarboxylase) superfamily.</text>
</comment>
<keyword evidence="5" id="KW-1185">Reference proteome</keyword>
<name>A0ABP9YPD7_9FUNG</name>
<organism evidence="4 5">
    <name type="scientific">Mucor flavus</name>
    <dbReference type="NCBI Taxonomy" id="439312"/>
    <lineage>
        <taxon>Eukaryota</taxon>
        <taxon>Fungi</taxon>
        <taxon>Fungi incertae sedis</taxon>
        <taxon>Mucoromycota</taxon>
        <taxon>Mucoromycotina</taxon>
        <taxon>Mucoromycetes</taxon>
        <taxon>Mucorales</taxon>
        <taxon>Mucorineae</taxon>
        <taxon>Mucoraceae</taxon>
        <taxon>Mucor</taxon>
    </lineage>
</organism>
<dbReference type="InterPro" id="IPR003382">
    <property type="entry name" value="Flavoprotein"/>
</dbReference>